<feature type="compositionally biased region" description="Polar residues" evidence="1">
    <location>
        <begin position="111"/>
        <end position="140"/>
    </location>
</feature>
<gene>
    <name evidence="2" type="ORF">Tci_030680</name>
</gene>
<feature type="compositionally biased region" description="Polar residues" evidence="1">
    <location>
        <begin position="202"/>
        <end position="216"/>
    </location>
</feature>
<organism evidence="2">
    <name type="scientific">Tanacetum cinerariifolium</name>
    <name type="common">Dalmatian daisy</name>
    <name type="synonym">Chrysanthemum cinerariifolium</name>
    <dbReference type="NCBI Taxonomy" id="118510"/>
    <lineage>
        <taxon>Eukaryota</taxon>
        <taxon>Viridiplantae</taxon>
        <taxon>Streptophyta</taxon>
        <taxon>Embryophyta</taxon>
        <taxon>Tracheophyta</taxon>
        <taxon>Spermatophyta</taxon>
        <taxon>Magnoliopsida</taxon>
        <taxon>eudicotyledons</taxon>
        <taxon>Gunneridae</taxon>
        <taxon>Pentapetalae</taxon>
        <taxon>asterids</taxon>
        <taxon>campanulids</taxon>
        <taxon>Asterales</taxon>
        <taxon>Asteraceae</taxon>
        <taxon>Asteroideae</taxon>
        <taxon>Anthemideae</taxon>
        <taxon>Anthemidinae</taxon>
        <taxon>Tanacetum</taxon>
    </lineage>
</organism>
<dbReference type="AlphaFoldDB" id="A0A6L2LDL6"/>
<sequence>MSQPHRNQSVVRQLTAFKSERLRITKPQCDSQVDVHYDLSKPVNTHYLPKEREAASAKLHHMTASSNSRISSKNMLRFSSNDMVHNNYLEEAKKKTQEHSRNSKPSLLPSARSQSTANGSTPKPRSSTQTSRNWPASKSSFAMTKTMPIAEHPRNYRNDYCVTKFLKEVNSRAKVPSNKTPKRNKPVEQISVPNEQERQIPIGNSTTKVDSKPLNGSNADITNQYECEQTLDGFKDFSSDVQAMTSDHNSLELRIHNHSNELSSSKLVPKVVPPADKTATSRQELEFLFHHHITMLRSYALSWKPCQGDSLNLPDYRYSIHTIKWETRGLDDGVAASFQQSRIHLHMLMLKLQRHTKHQDSRIKKAQTHRQSLSQTLINKIFLKISSLSKEILSKLSI</sequence>
<evidence type="ECO:0000313" key="2">
    <source>
        <dbReference type="EMBL" id="GEU58702.1"/>
    </source>
</evidence>
<name>A0A6L2LDL6_TANCI</name>
<protein>
    <recommendedName>
        <fullName evidence="3">Integrase, catalytic region, zinc finger, CCHC-type, peptidase aspartic, catalytic</fullName>
    </recommendedName>
</protein>
<evidence type="ECO:0008006" key="3">
    <source>
        <dbReference type="Google" id="ProtNLM"/>
    </source>
</evidence>
<dbReference type="EMBL" id="BKCJ010004046">
    <property type="protein sequence ID" value="GEU58702.1"/>
    <property type="molecule type" value="Genomic_DNA"/>
</dbReference>
<feature type="region of interest" description="Disordered" evidence="1">
    <location>
        <begin position="172"/>
        <end position="216"/>
    </location>
</feature>
<comment type="caution">
    <text evidence="2">The sequence shown here is derived from an EMBL/GenBank/DDBJ whole genome shotgun (WGS) entry which is preliminary data.</text>
</comment>
<proteinExistence type="predicted"/>
<reference evidence="2" key="1">
    <citation type="journal article" date="2019" name="Sci. Rep.">
        <title>Draft genome of Tanacetum cinerariifolium, the natural source of mosquito coil.</title>
        <authorList>
            <person name="Yamashiro T."/>
            <person name="Shiraishi A."/>
            <person name="Satake H."/>
            <person name="Nakayama K."/>
        </authorList>
    </citation>
    <scope>NUCLEOTIDE SEQUENCE</scope>
</reference>
<feature type="region of interest" description="Disordered" evidence="1">
    <location>
        <begin position="93"/>
        <end position="140"/>
    </location>
</feature>
<accession>A0A6L2LDL6</accession>
<evidence type="ECO:0000256" key="1">
    <source>
        <dbReference type="SAM" id="MobiDB-lite"/>
    </source>
</evidence>